<proteinExistence type="predicted"/>
<dbReference type="VEuPathDB" id="TriTrypDB:LtaPh_1013700"/>
<dbReference type="OrthoDB" id="260249at2759"/>
<reference evidence="1" key="1">
    <citation type="submission" date="2019-11" db="EMBL/GenBank/DDBJ databases">
        <title>Leishmania tarentolae CDS.</title>
        <authorList>
            <person name="Goto Y."/>
            <person name="Yamagishi J."/>
        </authorList>
    </citation>
    <scope>NUCLEOTIDE SEQUENCE [LARGE SCALE GENOMIC DNA]</scope>
    <source>
        <strain evidence="1">Parrot Tar II</strain>
    </source>
</reference>
<dbReference type="AlphaFoldDB" id="A0A640KA20"/>
<comment type="caution">
    <text evidence="1">The sequence shown here is derived from an EMBL/GenBank/DDBJ whole genome shotgun (WGS) entry which is preliminary data.</text>
</comment>
<evidence type="ECO:0000313" key="2">
    <source>
        <dbReference type="Proteomes" id="UP000419144"/>
    </source>
</evidence>
<keyword evidence="2" id="KW-1185">Reference proteome</keyword>
<accession>A0A640KA20</accession>
<dbReference type="EMBL" id="BLBS01000012">
    <property type="protein sequence ID" value="GET86566.1"/>
    <property type="molecule type" value="Genomic_DNA"/>
</dbReference>
<name>A0A640KA20_LEITA</name>
<organism evidence="1 2">
    <name type="scientific">Leishmania tarentolae</name>
    <name type="common">Sauroleishmania tarentolae</name>
    <dbReference type="NCBI Taxonomy" id="5689"/>
    <lineage>
        <taxon>Eukaryota</taxon>
        <taxon>Discoba</taxon>
        <taxon>Euglenozoa</taxon>
        <taxon>Kinetoplastea</taxon>
        <taxon>Metakinetoplastina</taxon>
        <taxon>Trypanosomatida</taxon>
        <taxon>Trypanosomatidae</taxon>
        <taxon>Leishmaniinae</taxon>
        <taxon>Leishmania</taxon>
        <taxon>lizard Leishmania</taxon>
    </lineage>
</organism>
<sequence length="107" mass="12260">MRRSRRYLDVFANVERAPLRLLVRKSTAPPPGVAAEAATAMRAKDLHVWWCTLVLAPHPITSAASVERILHWAHELRPTILLHVHQERMAMRVLLRQQLNTCAAHFD</sequence>
<gene>
    <name evidence="1" type="ORF">LtaPh_1013700</name>
</gene>
<evidence type="ECO:0000313" key="1">
    <source>
        <dbReference type="EMBL" id="GET86566.1"/>
    </source>
</evidence>
<dbReference type="Proteomes" id="UP000419144">
    <property type="component" value="Unassembled WGS sequence"/>
</dbReference>
<protein>
    <submittedName>
        <fullName evidence="1">Arp2/3 complex subunit, putative</fullName>
    </submittedName>
</protein>